<keyword evidence="2" id="KW-1185">Reference proteome</keyword>
<name>A0A143QMR6_RHOFA</name>
<reference evidence="1 2" key="1">
    <citation type="journal article" date="2016" name="Genome Announc.">
        <title>Complete Genome and Plasmid Sequences for Rhodococcus fascians D188 and Draft Sequences for Rhodococcus Isolates PBTS 1 and PBTS 2.</title>
        <authorList>
            <person name="Stamler R.A."/>
            <person name="Vereecke D."/>
            <person name="Zhang Y."/>
            <person name="Schilkey F."/>
            <person name="Devitt N."/>
            <person name="Randall J.J."/>
        </authorList>
    </citation>
    <scope>NUCLEOTIDE SEQUENCE [LARGE SCALE GENOMIC DNA]</scope>
    <source>
        <strain evidence="1 2">PBTS2</strain>
    </source>
</reference>
<dbReference type="PANTHER" id="PTHR37315">
    <property type="entry name" value="UPF0311 PROTEIN BLR7842"/>
    <property type="match status" value="1"/>
</dbReference>
<dbReference type="PANTHER" id="PTHR37315:SF1">
    <property type="entry name" value="UPF0311 PROTEIN BLR7842"/>
    <property type="match status" value="1"/>
</dbReference>
<dbReference type="InterPro" id="IPR020915">
    <property type="entry name" value="UPF0311"/>
</dbReference>
<gene>
    <name evidence="1" type="ORF">A3Q41_02940</name>
</gene>
<proteinExistence type="predicted"/>
<dbReference type="KEGG" id="rhs:A3Q41_02940"/>
<evidence type="ECO:0000313" key="2">
    <source>
        <dbReference type="Proteomes" id="UP000076038"/>
    </source>
</evidence>
<dbReference type="RefSeq" id="WP_053068792.1">
    <property type="nucleotide sequence ID" value="NZ_CP015220.1"/>
</dbReference>
<organism evidence="1 2">
    <name type="scientific">Rhodococcoides fascians</name>
    <name type="common">Rhodococcus fascians</name>
    <dbReference type="NCBI Taxonomy" id="1828"/>
    <lineage>
        <taxon>Bacteria</taxon>
        <taxon>Bacillati</taxon>
        <taxon>Actinomycetota</taxon>
        <taxon>Actinomycetes</taxon>
        <taxon>Mycobacteriales</taxon>
        <taxon>Nocardiaceae</taxon>
        <taxon>Rhodococcoides</taxon>
    </lineage>
</organism>
<dbReference type="AlphaFoldDB" id="A0A143QMR6"/>
<sequence length="146" mass="16070">MDAPTAPELRFTFRIVADTGPYLPLEQRAAELLEFIPITGGTMEGDVSGTIIPGGGDWCLTRADDAYQVEARYLIRTDQDDIVDVVNLGIVRHLPGESGEEMGYFQSTPRFRTTSPRLQWLTRSVFVGRATSDATGTTIDVFEVLA</sequence>
<dbReference type="Pfam" id="PF11578">
    <property type="entry name" value="DUF3237"/>
    <property type="match status" value="1"/>
</dbReference>
<reference evidence="2" key="2">
    <citation type="submission" date="2016-04" db="EMBL/GenBank/DDBJ databases">
        <title>Complete Genome and Plasmid Sequences for Rhodococcus fascians D188 and Draft Sequences for Rhodococcus spp. Isolates PBTS 1 and PBTS 2.</title>
        <authorList>
            <person name="Stamer R."/>
            <person name="Vereecke D."/>
            <person name="Zhang Y."/>
            <person name="Schilkey F."/>
            <person name="Devitt N."/>
            <person name="Randall J."/>
        </authorList>
    </citation>
    <scope>NUCLEOTIDE SEQUENCE [LARGE SCALE GENOMIC DNA]</scope>
    <source>
        <strain evidence="2">PBTS2</strain>
    </source>
</reference>
<dbReference type="EMBL" id="CP015220">
    <property type="protein sequence ID" value="AMY24231.1"/>
    <property type="molecule type" value="Genomic_DNA"/>
</dbReference>
<dbReference type="PATRIC" id="fig|1653479.3.peg.2977"/>
<dbReference type="Proteomes" id="UP000076038">
    <property type="component" value="Chromosome"/>
</dbReference>
<dbReference type="Gene3D" id="2.40.160.20">
    <property type="match status" value="1"/>
</dbReference>
<evidence type="ECO:0000313" key="1">
    <source>
        <dbReference type="EMBL" id="AMY24231.1"/>
    </source>
</evidence>
<protein>
    <submittedName>
        <fullName evidence="1">Uncharacterized protein</fullName>
    </submittedName>
</protein>
<dbReference type="OrthoDB" id="3368702at2"/>
<accession>A0A143QMR6</accession>